<feature type="domain" description="CBM20" evidence="2">
    <location>
        <begin position="84"/>
        <end position="186"/>
    </location>
</feature>
<dbReference type="CDD" id="cd05467">
    <property type="entry name" value="CBM20"/>
    <property type="match status" value="1"/>
</dbReference>
<dbReference type="SMART" id="SM01065">
    <property type="entry name" value="CBM_2"/>
    <property type="match status" value="1"/>
</dbReference>
<sequence>MKILTSSSSRLFSNNYRGVLCARGIVLSRTQICSFGYPKIVDVSFSLSISLRRGTIHPVVLASSLSSSDIQTQLQEDEPQIEDISQSQTVHVKFQLNRKCSFGHQFLIVGDDPMFGLWDPLKAVPLNWSDGHVWTVELDIPTAKSIKYKFIMKAGNETILWQPGPDRVLQTSETKKTLTVCEDWDNAELQNIIEEEPTTKHHEESLIDSEKLIIAENLIQPRESPGTDEKKDITTTDGCETPIEKPLDEKPMAIVADNITEPMKKPQMNTTAEVSSAISNKDMAAGEKKDITTTDGCEKPLEKPLDEKPMAIVADNIAEPMKKPQMNTTAEVYSAISNKDMAAGENIMGNNGRAVNFENLASTKKAEENLVSYEEVPVLVPGLYPFPTATIEEAPLDETEKNIEANALTGIDKAKDLNDAPKIQLDRKEEHGNDSPRSVETTEMMLKEKQELHDNQHVQIPQLAEEQDQPNIKPLNNGVFDNDIQWGRRTLLEFLSNLGFR</sequence>
<proteinExistence type="predicted"/>
<keyword evidence="4" id="KW-1185">Reference proteome</keyword>
<accession>A0ABC8T839</accession>
<evidence type="ECO:0000313" key="4">
    <source>
        <dbReference type="Proteomes" id="UP001642360"/>
    </source>
</evidence>
<comment type="caution">
    <text evidence="3">The sequence shown here is derived from an EMBL/GenBank/DDBJ whole genome shotgun (WGS) entry which is preliminary data.</text>
</comment>
<protein>
    <recommendedName>
        <fullName evidence="2">CBM20 domain-containing protein</fullName>
    </recommendedName>
</protein>
<reference evidence="3 4" key="1">
    <citation type="submission" date="2024-02" db="EMBL/GenBank/DDBJ databases">
        <authorList>
            <person name="Vignale AGUSTIN F."/>
            <person name="Sosa J E."/>
            <person name="Modenutti C."/>
        </authorList>
    </citation>
    <scope>NUCLEOTIDE SEQUENCE [LARGE SCALE GENOMIC DNA]</scope>
</reference>
<dbReference type="InterPro" id="IPR002044">
    <property type="entry name" value="CBM20"/>
</dbReference>
<gene>
    <name evidence="3" type="ORF">ILEXP_LOCUS34747</name>
</gene>
<feature type="compositionally biased region" description="Basic and acidic residues" evidence="1">
    <location>
        <begin position="225"/>
        <end position="234"/>
    </location>
</feature>
<organism evidence="3 4">
    <name type="scientific">Ilex paraguariensis</name>
    <name type="common">yerba mate</name>
    <dbReference type="NCBI Taxonomy" id="185542"/>
    <lineage>
        <taxon>Eukaryota</taxon>
        <taxon>Viridiplantae</taxon>
        <taxon>Streptophyta</taxon>
        <taxon>Embryophyta</taxon>
        <taxon>Tracheophyta</taxon>
        <taxon>Spermatophyta</taxon>
        <taxon>Magnoliopsida</taxon>
        <taxon>eudicotyledons</taxon>
        <taxon>Gunneridae</taxon>
        <taxon>Pentapetalae</taxon>
        <taxon>asterids</taxon>
        <taxon>campanulids</taxon>
        <taxon>Aquifoliales</taxon>
        <taxon>Aquifoliaceae</taxon>
        <taxon>Ilex</taxon>
    </lineage>
</organism>
<feature type="region of interest" description="Disordered" evidence="1">
    <location>
        <begin position="222"/>
        <end position="245"/>
    </location>
</feature>
<dbReference type="SUPFAM" id="SSF49452">
    <property type="entry name" value="Starch-binding domain-like"/>
    <property type="match status" value="1"/>
</dbReference>
<dbReference type="InterPro" id="IPR013784">
    <property type="entry name" value="Carb-bd-like_fold"/>
</dbReference>
<evidence type="ECO:0000259" key="2">
    <source>
        <dbReference type="PROSITE" id="PS51166"/>
    </source>
</evidence>
<dbReference type="InterPro" id="IPR013783">
    <property type="entry name" value="Ig-like_fold"/>
</dbReference>
<dbReference type="PANTHER" id="PTHR15048">
    <property type="entry name" value="STARCH-BINDING DOMAIN-CONTAINING PROTEIN 1"/>
    <property type="match status" value="1"/>
</dbReference>
<dbReference type="Proteomes" id="UP001642360">
    <property type="component" value="Unassembled WGS sequence"/>
</dbReference>
<feature type="compositionally biased region" description="Basic and acidic residues" evidence="1">
    <location>
        <begin position="284"/>
        <end position="303"/>
    </location>
</feature>
<dbReference type="FunFam" id="2.60.40.10:FF:000552">
    <property type="entry name" value="Related to glucoamylase"/>
    <property type="match status" value="1"/>
</dbReference>
<dbReference type="AlphaFoldDB" id="A0ABC8T839"/>
<dbReference type="PANTHER" id="PTHR15048:SF0">
    <property type="entry name" value="STARCH-BINDING DOMAIN-CONTAINING PROTEIN 1"/>
    <property type="match status" value="1"/>
</dbReference>
<dbReference type="Gene3D" id="2.60.40.10">
    <property type="entry name" value="Immunoglobulins"/>
    <property type="match status" value="1"/>
</dbReference>
<name>A0ABC8T839_9AQUA</name>
<evidence type="ECO:0000256" key="1">
    <source>
        <dbReference type="SAM" id="MobiDB-lite"/>
    </source>
</evidence>
<dbReference type="Pfam" id="PF00686">
    <property type="entry name" value="CBM_20"/>
    <property type="match status" value="1"/>
</dbReference>
<evidence type="ECO:0000313" key="3">
    <source>
        <dbReference type="EMBL" id="CAK9165578.1"/>
    </source>
</evidence>
<dbReference type="PROSITE" id="PS51166">
    <property type="entry name" value="CBM20"/>
    <property type="match status" value="1"/>
</dbReference>
<dbReference type="EMBL" id="CAUOFW020004414">
    <property type="protein sequence ID" value="CAK9165578.1"/>
    <property type="molecule type" value="Genomic_DNA"/>
</dbReference>
<feature type="region of interest" description="Disordered" evidence="1">
    <location>
        <begin position="277"/>
        <end position="303"/>
    </location>
</feature>